<dbReference type="GeneID" id="9420737"/>
<feature type="site" description="Transition state stabilizer" evidence="9">
    <location>
        <position position="249"/>
    </location>
</feature>
<evidence type="ECO:0000313" key="11">
    <source>
        <dbReference type="EMBL" id="ADJ16301.1"/>
    </source>
</evidence>
<feature type="transmembrane region" description="Helical" evidence="10">
    <location>
        <begin position="63"/>
        <end position="81"/>
    </location>
</feature>
<dbReference type="Proteomes" id="UP000011645">
    <property type="component" value="Unassembled WGS sequence"/>
</dbReference>
<evidence type="ECO:0000256" key="6">
    <source>
        <dbReference type="ARBA" id="ARBA00022989"/>
    </source>
</evidence>
<dbReference type="InterPro" id="IPR019127">
    <property type="entry name" value="Exosortase"/>
</dbReference>
<evidence type="ECO:0000313" key="13">
    <source>
        <dbReference type="Proteomes" id="UP000000390"/>
    </source>
</evidence>
<keyword evidence="3" id="KW-0645">Protease</keyword>
<protein>
    <recommendedName>
        <fullName evidence="15">Archaeosortase A</fullName>
    </recommendedName>
</protein>
<proteinExistence type="predicted"/>
<evidence type="ECO:0000313" key="12">
    <source>
        <dbReference type="EMBL" id="ELY37035.1"/>
    </source>
</evidence>
<sequence>MLPDLTPITDTLVWIVMGGFVAGIAVDRRDRPSARSVTALAWAGFALFWLLMVPFFVFEHRSIVEAVLAAVAVPACGYVAYRLHGGRDSLLILSRAVGVMGLIYLPFGAIPLFHDTLIEIVANQTHAGLQLLGSTPAFETDEAGLRNTFAFTLDSGREYSTRIVFACTGIGSMAIFGGLIAAVRAPIERRLAALVVAVSTIWVLNIGRNVFIAYSIGHQLFDQAALAGPVMWLFGVEDPIRVSFFVADRILSQGLAVVALLAIAWVVVKVLPELYVIVEDLVYLVTGEEYDLARGRGR</sequence>
<dbReference type="HOGENOM" id="CLU_065734_1_0_2"/>
<evidence type="ECO:0000256" key="3">
    <source>
        <dbReference type="ARBA" id="ARBA00022670"/>
    </source>
</evidence>
<dbReference type="NCBIfam" id="TIGR04125">
    <property type="entry name" value="exosort_PGF_TRM"/>
    <property type="match status" value="1"/>
</dbReference>
<feature type="transmembrane region" description="Helical" evidence="10">
    <location>
        <begin position="12"/>
        <end position="27"/>
    </location>
</feature>
<dbReference type="GO" id="GO:0005886">
    <property type="term" value="C:plasma membrane"/>
    <property type="evidence" value="ECO:0007669"/>
    <property type="project" value="UniProtKB-SubCell"/>
</dbReference>
<dbReference type="OrthoDB" id="200496at2157"/>
<feature type="transmembrane region" description="Helical" evidence="10">
    <location>
        <begin position="39"/>
        <end position="57"/>
    </location>
</feature>
<evidence type="ECO:0000313" key="14">
    <source>
        <dbReference type="Proteomes" id="UP000011645"/>
    </source>
</evidence>
<keyword evidence="4 10" id="KW-0812">Transmembrane</keyword>
<evidence type="ECO:0000256" key="2">
    <source>
        <dbReference type="ARBA" id="ARBA00022475"/>
    </source>
</evidence>
<evidence type="ECO:0008006" key="15">
    <source>
        <dbReference type="Google" id="ProtNLM"/>
    </source>
</evidence>
<feature type="active site" description="Proton donor" evidence="8">
    <location>
        <position position="208"/>
    </location>
</feature>
<dbReference type="GO" id="GO:0006508">
    <property type="term" value="P:proteolysis"/>
    <property type="evidence" value="ECO:0007669"/>
    <property type="project" value="UniProtKB-KW"/>
</dbReference>
<feature type="transmembrane region" description="Helical" evidence="10">
    <location>
        <begin position="250"/>
        <end position="268"/>
    </location>
</feature>
<dbReference type="KEGG" id="hje:HacjB3_14600"/>
<dbReference type="PIRSF" id="PIRSF025737">
    <property type="entry name" value="Cyco1"/>
    <property type="match status" value="1"/>
</dbReference>
<evidence type="ECO:0000256" key="9">
    <source>
        <dbReference type="PIRSR" id="PIRSR025737-2"/>
    </source>
</evidence>
<evidence type="ECO:0000256" key="10">
    <source>
        <dbReference type="SAM" id="Phobius"/>
    </source>
</evidence>
<feature type="active site" description="Acyl-thioester intermediate" evidence="8">
    <location>
        <position position="167"/>
    </location>
</feature>
<dbReference type="Proteomes" id="UP000000390">
    <property type="component" value="Chromosome"/>
</dbReference>
<keyword evidence="6 10" id="KW-1133">Transmembrane helix</keyword>
<feature type="transmembrane region" description="Helical" evidence="10">
    <location>
        <begin position="191"/>
        <end position="216"/>
    </location>
</feature>
<keyword evidence="14" id="KW-1185">Reference proteome</keyword>
<feature type="transmembrane region" description="Helical" evidence="10">
    <location>
        <begin position="93"/>
        <end position="113"/>
    </location>
</feature>
<dbReference type="InterPro" id="IPR026392">
    <property type="entry name" value="Exo/Archaeosortase_dom"/>
</dbReference>
<dbReference type="RefSeq" id="WP_008416375.1">
    <property type="nucleotide sequence ID" value="NC_014297.1"/>
</dbReference>
<dbReference type="GO" id="GO:0008233">
    <property type="term" value="F:peptidase activity"/>
    <property type="evidence" value="ECO:0007669"/>
    <property type="project" value="UniProtKB-KW"/>
</dbReference>
<name>D8J932_HALJB</name>
<dbReference type="Pfam" id="PF09721">
    <property type="entry name" value="Exosortase_EpsH"/>
    <property type="match status" value="1"/>
</dbReference>
<evidence type="ECO:0000256" key="7">
    <source>
        <dbReference type="ARBA" id="ARBA00023136"/>
    </source>
</evidence>
<gene>
    <name evidence="11" type="ordered locus">HacjB3_14600</name>
    <name evidence="12" type="ORF">C497_09838</name>
</gene>
<keyword evidence="5" id="KW-0378">Hydrolase</keyword>
<evidence type="ECO:0000256" key="5">
    <source>
        <dbReference type="ARBA" id="ARBA00022801"/>
    </source>
</evidence>
<dbReference type="EMBL" id="CP002062">
    <property type="protein sequence ID" value="ADJ16301.1"/>
    <property type="molecule type" value="Genomic_DNA"/>
</dbReference>
<reference evidence="11 13" key="1">
    <citation type="journal article" date="2010" name="J. Bacteriol.">
        <title>Complete genome sequence of Halalkalicoccus jeotgali B3(T), an extremely halophilic archaeon.</title>
        <authorList>
            <person name="Roh S.W."/>
            <person name="Nam Y.D."/>
            <person name="Nam S.H."/>
            <person name="Choi S.H."/>
            <person name="Park H.S."/>
            <person name="Bae J.W."/>
        </authorList>
    </citation>
    <scope>NUCLEOTIDE SEQUENCE [LARGE SCALE GENOMIC DNA]</scope>
    <source>
        <strain evidence="11">B3</strain>
        <strain evidence="13">DSM 18796 / CECT 7217 / JCM 14584 / KCTC 4019 / B3</strain>
    </source>
</reference>
<dbReference type="NCBIfam" id="TIGR04178">
    <property type="entry name" value="exo_archaeo"/>
    <property type="match status" value="1"/>
</dbReference>
<dbReference type="eggNOG" id="arCOG04471">
    <property type="taxonomic scope" value="Archaea"/>
</dbReference>
<evidence type="ECO:0000256" key="1">
    <source>
        <dbReference type="ARBA" id="ARBA00004651"/>
    </source>
</evidence>
<reference evidence="12 14" key="2">
    <citation type="journal article" date="2014" name="PLoS Genet.">
        <title>Phylogenetically driven sequencing of extremely halophilic archaea reveals strategies for static and dynamic osmo-response.</title>
        <authorList>
            <person name="Becker E.A."/>
            <person name="Seitzer P.M."/>
            <person name="Tritt A."/>
            <person name="Larsen D."/>
            <person name="Krusor M."/>
            <person name="Yao A.I."/>
            <person name="Wu D."/>
            <person name="Madern D."/>
            <person name="Eisen J.A."/>
            <person name="Darling A.E."/>
            <person name="Facciotti M.T."/>
        </authorList>
    </citation>
    <scope>NUCLEOTIDE SEQUENCE [LARGE SCALE GENOMIC DNA]</scope>
    <source>
        <strain evidence="12">B3</strain>
        <strain evidence="14">DSM 18796 / CECT 7217 / JCM 14584 / KCTC 4019 / B3</strain>
    </source>
</reference>
<evidence type="ECO:0000256" key="4">
    <source>
        <dbReference type="ARBA" id="ARBA00022692"/>
    </source>
</evidence>
<evidence type="ECO:0000256" key="8">
    <source>
        <dbReference type="PIRSR" id="PIRSR025737-1"/>
    </source>
</evidence>
<organism evidence="11 13">
    <name type="scientific">Halalkalicoccus jeotgali (strain DSM 18796 / CECT 7217 / JCM 14584 / KCTC 4019 / B3)</name>
    <dbReference type="NCBI Taxonomy" id="795797"/>
    <lineage>
        <taxon>Archaea</taxon>
        <taxon>Methanobacteriati</taxon>
        <taxon>Methanobacteriota</taxon>
        <taxon>Stenosarchaea group</taxon>
        <taxon>Halobacteria</taxon>
        <taxon>Halobacteriales</taxon>
        <taxon>Halococcaceae</taxon>
        <taxon>Halalkalicoccus</taxon>
    </lineage>
</organism>
<dbReference type="STRING" id="795797.HacjB3_14600"/>
<dbReference type="AlphaFoldDB" id="D8J932"/>
<feature type="transmembrane region" description="Helical" evidence="10">
    <location>
        <begin position="163"/>
        <end position="184"/>
    </location>
</feature>
<keyword evidence="7 10" id="KW-0472">Membrane</keyword>
<dbReference type="InterPro" id="IPR014522">
    <property type="entry name" value="ArtA"/>
</dbReference>
<accession>D8J932</accession>
<dbReference type="PATRIC" id="fig|795797.18.peg.2922"/>
<keyword evidence="2" id="KW-1003">Cell membrane</keyword>
<comment type="subcellular location">
    <subcellularLocation>
        <location evidence="1">Cell membrane</location>
        <topology evidence="1">Multi-pass membrane protein</topology>
    </subcellularLocation>
</comment>
<dbReference type="EMBL" id="AOHV01000027">
    <property type="protein sequence ID" value="ELY37035.1"/>
    <property type="molecule type" value="Genomic_DNA"/>
</dbReference>